<accession>A0A917J2Z2</accession>
<dbReference type="SUPFAM" id="SSF55136">
    <property type="entry name" value="Probable bacterial effector-binding domain"/>
    <property type="match status" value="1"/>
</dbReference>
<sequence length="209" mass="23562">MEKLDLTKQYKSYYTAARKPELVSIPPAQYIAICGKGDPSSTAFAAPIEALYATAYTIKFVYKARGKDFTVPRLEGLWWYNEKKYPGATISSAATAIPRSEWEYRLLIRLPDFVQQSAVADATAAVLQKNKAALAARVTYFTMEEGSCVQMLHVGPFANEPESLQQMADYMQTHQLGRNGMHHEIYLSDFRKTAPEKLKTILREPVRKG</sequence>
<dbReference type="InterPro" id="IPR011256">
    <property type="entry name" value="Reg_factor_effector_dom_sf"/>
</dbReference>
<dbReference type="RefSeq" id="WP_188958150.1">
    <property type="nucleotide sequence ID" value="NZ_BMIB01000006.1"/>
</dbReference>
<feature type="domain" description="GyrI-like small molecule binding" evidence="1">
    <location>
        <begin position="19"/>
        <end position="202"/>
    </location>
</feature>
<protein>
    <submittedName>
        <fullName evidence="2">Transcriptional regulator</fullName>
    </submittedName>
</protein>
<comment type="caution">
    <text evidence="2">The sequence shown here is derived from an EMBL/GenBank/DDBJ whole genome shotgun (WGS) entry which is preliminary data.</text>
</comment>
<evidence type="ECO:0000313" key="2">
    <source>
        <dbReference type="EMBL" id="GGH80780.1"/>
    </source>
</evidence>
<evidence type="ECO:0000313" key="3">
    <source>
        <dbReference type="Proteomes" id="UP000627292"/>
    </source>
</evidence>
<dbReference type="EMBL" id="BMIB01000006">
    <property type="protein sequence ID" value="GGH80780.1"/>
    <property type="molecule type" value="Genomic_DNA"/>
</dbReference>
<dbReference type="Proteomes" id="UP000627292">
    <property type="component" value="Unassembled WGS sequence"/>
</dbReference>
<reference evidence="2" key="2">
    <citation type="submission" date="2020-09" db="EMBL/GenBank/DDBJ databases">
        <authorList>
            <person name="Sun Q."/>
            <person name="Zhou Y."/>
        </authorList>
    </citation>
    <scope>NUCLEOTIDE SEQUENCE</scope>
    <source>
        <strain evidence="2">CGMCC 1.15290</strain>
    </source>
</reference>
<evidence type="ECO:0000259" key="1">
    <source>
        <dbReference type="Pfam" id="PF06445"/>
    </source>
</evidence>
<dbReference type="InterPro" id="IPR029442">
    <property type="entry name" value="GyrI-like"/>
</dbReference>
<dbReference type="InterPro" id="IPR008319">
    <property type="entry name" value="GyrI-like_CCH_Lin2189-like"/>
</dbReference>
<gene>
    <name evidence="2" type="ORF">GCM10011379_52160</name>
</gene>
<dbReference type="Pfam" id="PF06445">
    <property type="entry name" value="GyrI-like"/>
    <property type="match status" value="1"/>
</dbReference>
<keyword evidence="3" id="KW-1185">Reference proteome</keyword>
<dbReference type="Gene3D" id="3.20.80.10">
    <property type="entry name" value="Regulatory factor, effector binding domain"/>
    <property type="match status" value="1"/>
</dbReference>
<name>A0A917J2Z2_9BACT</name>
<proteinExistence type="predicted"/>
<dbReference type="AlphaFoldDB" id="A0A917J2Z2"/>
<organism evidence="2 3">
    <name type="scientific">Filimonas zeae</name>
    <dbReference type="NCBI Taxonomy" id="1737353"/>
    <lineage>
        <taxon>Bacteria</taxon>
        <taxon>Pseudomonadati</taxon>
        <taxon>Bacteroidota</taxon>
        <taxon>Chitinophagia</taxon>
        <taxon>Chitinophagales</taxon>
        <taxon>Chitinophagaceae</taxon>
        <taxon>Filimonas</taxon>
    </lineage>
</organism>
<dbReference type="PIRSF" id="PIRSF031644">
    <property type="entry name" value="UCP031644"/>
    <property type="match status" value="1"/>
</dbReference>
<reference evidence="2" key="1">
    <citation type="journal article" date="2014" name="Int. J. Syst. Evol. Microbiol.">
        <title>Complete genome sequence of Corynebacterium casei LMG S-19264T (=DSM 44701T), isolated from a smear-ripened cheese.</title>
        <authorList>
            <consortium name="US DOE Joint Genome Institute (JGI-PGF)"/>
            <person name="Walter F."/>
            <person name="Albersmeier A."/>
            <person name="Kalinowski J."/>
            <person name="Ruckert C."/>
        </authorList>
    </citation>
    <scope>NUCLEOTIDE SEQUENCE</scope>
    <source>
        <strain evidence="2">CGMCC 1.15290</strain>
    </source>
</reference>